<protein>
    <submittedName>
        <fullName evidence="3">Resolvase-like protein</fullName>
    </submittedName>
</protein>
<dbReference type="EMBL" id="SLUO01000022">
    <property type="protein sequence ID" value="TCL54100.1"/>
    <property type="molecule type" value="Genomic_DNA"/>
</dbReference>
<dbReference type="InterPro" id="IPR036162">
    <property type="entry name" value="Resolvase-like_N_sf"/>
</dbReference>
<gene>
    <name evidence="3" type="ORF">EDD76_12216</name>
</gene>
<dbReference type="PANTHER" id="PTHR30461:SF26">
    <property type="entry name" value="RESOLVASE HOMOLOG YNEB"/>
    <property type="match status" value="1"/>
</dbReference>
<dbReference type="STRING" id="1469948.GCA_000732725_03257"/>
<dbReference type="CDD" id="cd00338">
    <property type="entry name" value="Ser_Recombinase"/>
    <property type="match status" value="1"/>
</dbReference>
<dbReference type="GO" id="GO:0000150">
    <property type="term" value="F:DNA strand exchange activity"/>
    <property type="evidence" value="ECO:0007669"/>
    <property type="project" value="InterPro"/>
</dbReference>
<dbReference type="AlphaFoldDB" id="A0A4R1QVB1"/>
<dbReference type="OrthoDB" id="1848801at2"/>
<name>A0A4R1QVB1_9FIRM</name>
<dbReference type="Gene3D" id="3.40.50.1390">
    <property type="entry name" value="Resolvase, N-terminal catalytic domain"/>
    <property type="match status" value="1"/>
</dbReference>
<evidence type="ECO:0000256" key="1">
    <source>
        <dbReference type="ARBA" id="ARBA00009913"/>
    </source>
</evidence>
<dbReference type="PANTHER" id="PTHR30461">
    <property type="entry name" value="DNA-INVERTASE FROM LAMBDOID PROPHAGE"/>
    <property type="match status" value="1"/>
</dbReference>
<proteinExistence type="inferred from homology"/>
<dbReference type="SUPFAM" id="SSF53041">
    <property type="entry name" value="Resolvase-like"/>
    <property type="match status" value="1"/>
</dbReference>
<dbReference type="GO" id="GO:0003677">
    <property type="term" value="F:DNA binding"/>
    <property type="evidence" value="ECO:0007669"/>
    <property type="project" value="InterPro"/>
</dbReference>
<comment type="similarity">
    <text evidence="1">Belongs to the site-specific recombinase resolvase family.</text>
</comment>
<dbReference type="Pfam" id="PF00239">
    <property type="entry name" value="Resolvase"/>
    <property type="match status" value="1"/>
</dbReference>
<dbReference type="InterPro" id="IPR006119">
    <property type="entry name" value="Resolv_N"/>
</dbReference>
<evidence type="ECO:0000259" key="2">
    <source>
        <dbReference type="SMART" id="SM00857"/>
    </source>
</evidence>
<dbReference type="InterPro" id="IPR050639">
    <property type="entry name" value="SSR_resolvase"/>
</dbReference>
<accession>A0A4R1QVB1</accession>
<comment type="caution">
    <text evidence="3">The sequence shown here is derived from an EMBL/GenBank/DDBJ whole genome shotgun (WGS) entry which is preliminary data.</text>
</comment>
<dbReference type="RefSeq" id="WP_031391893.1">
    <property type="nucleotide sequence ID" value="NZ_JPNB01000002.1"/>
</dbReference>
<dbReference type="Proteomes" id="UP000295718">
    <property type="component" value="Unassembled WGS sequence"/>
</dbReference>
<sequence>MEQKKRAWTYSRIDAPEDAHGRLKGQKKELFDYAEQMCFEVAGSSEDLGSGLDFERSGLLEVMKTAADGEFDVLLIKRLDRLGRDMPKTMEFLMGMEQLGIKVYSPLEGEISFSQFKELYDGYCAMILE</sequence>
<organism evidence="3 4">
    <name type="scientific">Kineothrix alysoides</name>
    <dbReference type="NCBI Taxonomy" id="1469948"/>
    <lineage>
        <taxon>Bacteria</taxon>
        <taxon>Bacillati</taxon>
        <taxon>Bacillota</taxon>
        <taxon>Clostridia</taxon>
        <taxon>Lachnospirales</taxon>
        <taxon>Lachnospiraceae</taxon>
        <taxon>Kineothrix</taxon>
    </lineage>
</organism>
<evidence type="ECO:0000313" key="4">
    <source>
        <dbReference type="Proteomes" id="UP000295718"/>
    </source>
</evidence>
<reference evidence="3 4" key="1">
    <citation type="submission" date="2019-03" db="EMBL/GenBank/DDBJ databases">
        <title>Genomic Encyclopedia of Type Strains, Phase IV (KMG-IV): sequencing the most valuable type-strain genomes for metagenomic binning, comparative biology and taxonomic classification.</title>
        <authorList>
            <person name="Goeker M."/>
        </authorList>
    </citation>
    <scope>NUCLEOTIDE SEQUENCE [LARGE SCALE GENOMIC DNA]</scope>
    <source>
        <strain evidence="3 4">DSM 100556</strain>
    </source>
</reference>
<dbReference type="SMART" id="SM00857">
    <property type="entry name" value="Resolvase"/>
    <property type="match status" value="1"/>
</dbReference>
<feature type="domain" description="Resolvase/invertase-type recombinase catalytic" evidence="2">
    <location>
        <begin position="7"/>
        <end position="120"/>
    </location>
</feature>
<keyword evidence="4" id="KW-1185">Reference proteome</keyword>
<evidence type="ECO:0000313" key="3">
    <source>
        <dbReference type="EMBL" id="TCL54100.1"/>
    </source>
</evidence>